<name>A0A552KHJ3_9CHRO</name>
<evidence type="ECO:0000256" key="1">
    <source>
        <dbReference type="SAM" id="Phobius"/>
    </source>
</evidence>
<reference evidence="2 3" key="1">
    <citation type="submission" date="2019-01" db="EMBL/GenBank/DDBJ databases">
        <title>Coherence of Microcystis species and biogeography revealed through population genomics.</title>
        <authorList>
            <person name="Perez-Carrascal O.M."/>
            <person name="Terrat Y."/>
            <person name="Giani A."/>
            <person name="Fortin N."/>
            <person name="Tromas N."/>
            <person name="Shapiro B.J."/>
        </authorList>
    </citation>
    <scope>NUCLEOTIDE SEQUENCE [LARGE SCALE GENOMIC DNA]</scope>
    <source>
        <strain evidence="2">Mf_QC_C_20070823_S10D</strain>
    </source>
</reference>
<dbReference type="Proteomes" id="UP000315868">
    <property type="component" value="Unassembled WGS sequence"/>
</dbReference>
<feature type="transmembrane region" description="Helical" evidence="1">
    <location>
        <begin position="12"/>
        <end position="33"/>
    </location>
</feature>
<accession>A0A552KHJ3</accession>
<evidence type="ECO:0000313" key="3">
    <source>
        <dbReference type="Proteomes" id="UP000315868"/>
    </source>
</evidence>
<gene>
    <name evidence="2" type="ORF">EWV45_19790</name>
</gene>
<comment type="caution">
    <text evidence="2">The sequence shown here is derived from an EMBL/GenBank/DDBJ whole genome shotgun (WGS) entry which is preliminary data.</text>
</comment>
<protein>
    <submittedName>
        <fullName evidence="2">Uncharacterized protein</fullName>
    </submittedName>
</protein>
<organism evidence="2 3">
    <name type="scientific">Microcystis flos-aquae Mf_QC_C_20070823_S10D</name>
    <dbReference type="NCBI Taxonomy" id="2486236"/>
    <lineage>
        <taxon>Bacteria</taxon>
        <taxon>Bacillati</taxon>
        <taxon>Cyanobacteriota</taxon>
        <taxon>Cyanophyceae</taxon>
        <taxon>Oscillatoriophycideae</taxon>
        <taxon>Chroococcales</taxon>
        <taxon>Microcystaceae</taxon>
        <taxon>Microcystis</taxon>
    </lineage>
</organism>
<proteinExistence type="predicted"/>
<keyword evidence="1" id="KW-1133">Transmembrane helix</keyword>
<sequence length="68" mass="7713">MISRSERVATSLNYIGAIDLCVLCVWSGSFHSLTKPNRTVVFLTRFLGCQPTAIYLSLQLRQPIEKRL</sequence>
<dbReference type="AlphaFoldDB" id="A0A552KHJ3"/>
<dbReference type="EMBL" id="SFAM01000187">
    <property type="protein sequence ID" value="TRV07446.1"/>
    <property type="molecule type" value="Genomic_DNA"/>
</dbReference>
<keyword evidence="1" id="KW-0812">Transmembrane</keyword>
<keyword evidence="1" id="KW-0472">Membrane</keyword>
<evidence type="ECO:0000313" key="2">
    <source>
        <dbReference type="EMBL" id="TRV07446.1"/>
    </source>
</evidence>